<comment type="caution">
    <text evidence="3">The sequence shown here is derived from an EMBL/GenBank/DDBJ whole genome shotgun (WGS) entry which is preliminary data.</text>
</comment>
<dbReference type="AlphaFoldDB" id="A0A420XQA4"/>
<keyword evidence="2" id="KW-1133">Transmembrane helix</keyword>
<feature type="transmembrane region" description="Helical" evidence="2">
    <location>
        <begin position="41"/>
        <end position="64"/>
    </location>
</feature>
<keyword evidence="2" id="KW-0812">Transmembrane</keyword>
<feature type="transmembrane region" description="Helical" evidence="2">
    <location>
        <begin position="71"/>
        <end position="91"/>
    </location>
</feature>
<gene>
    <name evidence="3" type="ORF">CLV35_1905</name>
</gene>
<reference evidence="3 4" key="1">
    <citation type="submission" date="2018-10" db="EMBL/GenBank/DDBJ databases">
        <title>Genomic Encyclopedia of Archaeal and Bacterial Type Strains, Phase II (KMG-II): from individual species to whole genera.</title>
        <authorList>
            <person name="Goeker M."/>
        </authorList>
    </citation>
    <scope>NUCLEOTIDE SEQUENCE [LARGE SCALE GENOMIC DNA]</scope>
    <source>
        <strain evidence="3 4">RP-AC37</strain>
    </source>
</reference>
<name>A0A420XQA4_9ACTN</name>
<dbReference type="InParanoid" id="A0A420XQA4"/>
<feature type="region of interest" description="Disordered" evidence="1">
    <location>
        <begin position="106"/>
        <end position="131"/>
    </location>
</feature>
<dbReference type="EMBL" id="RBWV01000011">
    <property type="protein sequence ID" value="RKS75439.1"/>
    <property type="molecule type" value="Genomic_DNA"/>
</dbReference>
<dbReference type="RefSeq" id="WP_121193209.1">
    <property type="nucleotide sequence ID" value="NZ_RBWV01000011.1"/>
</dbReference>
<keyword evidence="2" id="KW-0472">Membrane</keyword>
<evidence type="ECO:0000256" key="2">
    <source>
        <dbReference type="SAM" id="Phobius"/>
    </source>
</evidence>
<feature type="compositionally biased region" description="Basic and acidic residues" evidence="1">
    <location>
        <begin position="109"/>
        <end position="131"/>
    </location>
</feature>
<keyword evidence="4" id="KW-1185">Reference proteome</keyword>
<proteinExistence type="predicted"/>
<dbReference type="Proteomes" id="UP000281955">
    <property type="component" value="Unassembled WGS sequence"/>
</dbReference>
<protein>
    <submittedName>
        <fullName evidence="3">Uncharacterized protein</fullName>
    </submittedName>
</protein>
<evidence type="ECO:0000313" key="4">
    <source>
        <dbReference type="Proteomes" id="UP000281955"/>
    </source>
</evidence>
<evidence type="ECO:0000256" key="1">
    <source>
        <dbReference type="SAM" id="MobiDB-lite"/>
    </source>
</evidence>
<organism evidence="3 4">
    <name type="scientific">Motilibacter peucedani</name>
    <dbReference type="NCBI Taxonomy" id="598650"/>
    <lineage>
        <taxon>Bacteria</taxon>
        <taxon>Bacillati</taxon>
        <taxon>Actinomycetota</taxon>
        <taxon>Actinomycetes</taxon>
        <taxon>Motilibacterales</taxon>
        <taxon>Motilibacteraceae</taxon>
        <taxon>Motilibacter</taxon>
    </lineage>
</organism>
<sequence>MATVVLLLVGLAALALGAWLRLGRTQGARGWVSDTARQWERFVLVGLPTIAVLCLGLSLSTAAVSRDVQRLGVDVAALAGLLLVVFGVMGVPMPSWSLPRWYAARTAHRKDADRRRKERRRAERARGRAHT</sequence>
<accession>A0A420XQA4</accession>
<evidence type="ECO:0000313" key="3">
    <source>
        <dbReference type="EMBL" id="RKS75439.1"/>
    </source>
</evidence>